<keyword evidence="1" id="KW-0051">Antiviral defense</keyword>
<organism evidence="3 4">
    <name type="scientific">Streptococcus cristatus</name>
    <dbReference type="NCBI Taxonomy" id="45634"/>
    <lineage>
        <taxon>Bacteria</taxon>
        <taxon>Bacillati</taxon>
        <taxon>Bacillota</taxon>
        <taxon>Bacilli</taxon>
        <taxon>Lactobacillales</taxon>
        <taxon>Streptococcaceae</taxon>
        <taxon>Streptococcus</taxon>
    </lineage>
</organism>
<gene>
    <name evidence="3" type="ORF">MK546_02575</name>
</gene>
<feature type="domain" description="CRISPR type III-associated protein" evidence="2">
    <location>
        <begin position="7"/>
        <end position="186"/>
    </location>
</feature>
<dbReference type="PANTHER" id="PTHR35579">
    <property type="entry name" value="CRISPR SYSTEM CMS ENDORIBONUCLEASE CSM3"/>
    <property type="match status" value="1"/>
</dbReference>
<proteinExistence type="predicted"/>
<comment type="caution">
    <text evidence="3">The sequence shown here is derived from an EMBL/GenBank/DDBJ whole genome shotgun (WGS) entry which is preliminary data.</text>
</comment>
<evidence type="ECO:0000256" key="1">
    <source>
        <dbReference type="ARBA" id="ARBA00023118"/>
    </source>
</evidence>
<dbReference type="Pfam" id="PF03787">
    <property type="entry name" value="RAMPs"/>
    <property type="match status" value="1"/>
</dbReference>
<dbReference type="InterPro" id="IPR052216">
    <property type="entry name" value="CRISPR_Csm3_endoribonuclease"/>
</dbReference>
<evidence type="ECO:0000313" key="4">
    <source>
        <dbReference type="Proteomes" id="UP001208029"/>
    </source>
</evidence>
<evidence type="ECO:0000259" key="2">
    <source>
        <dbReference type="Pfam" id="PF03787"/>
    </source>
</evidence>
<dbReference type="PANTHER" id="PTHR35579:SF3">
    <property type="entry name" value="CRISPR SYSTEM CMS ENDORIBONUCLEASE CSM3"/>
    <property type="match status" value="1"/>
</dbReference>
<accession>A0AAW5WL55</accession>
<dbReference type="AlphaFoldDB" id="A0AAW5WL55"/>
<evidence type="ECO:0000313" key="3">
    <source>
        <dbReference type="EMBL" id="MCY7220973.1"/>
    </source>
</evidence>
<dbReference type="CDD" id="cd09726">
    <property type="entry name" value="RAMP_I_III"/>
    <property type="match status" value="1"/>
</dbReference>
<sequence length="698" mass="78639">MKILQLTIELKSDMCCGTGTGDGVQFDTVSAYNDYGLPYIPAKRLKGLLREQAEFLIAFDPENKNFVEILFGKGEQAGALIVNNAEIKNVRNLKEDLDKLFKSQPSLYNPSAVAEYYTVARHATQMKNGVAKPKSLRTIGAVPSGTIFEATLYLDDSSSSEKVEFLRKCAKLLRHIGLNRTRGYGEAVCTLEEQENGLKEYTNDSHGGRQTSTIFRYNISLETDLVSEKDYIMGTALQGWFAGRIEQENIQELLTKVKFSNAYPCIDDKFFSPMPLSYINVKNEEEIYSQADGYRRCEGKQYTKKTGFAYFGYEKSKEGTNILSYDSYEMQKSISYHVTTKGDNDLFTLPLLKAGQSFAGFIEGDQSILNKLKEILSKYKGEIRLGGSANIQFGKCVLTIVPNRNVEGDLNSNTSKDASPSGEEKHVYIVNLLSDTILCDDYGLNSVSLDVLKRSVEKLFNIDKGAESNKSKEPIIGDIYTGTTTTGGYNGKWKMPRRRFSAFSMGTQIYVESKIEPKCSEGFMGLLQAEGYGQYRIQKLNPELSNTGFKKSENQEKNVEGEVGFELTLAGKDLKEQIDFHHLLKELEKSAYEIIETQSSLLKKTSSSSLMRLNAVYQNLNREGGEATLEVLGSVFKNSNDKNNNEQKICETILKRFKEFKIDDIVDTDKKVRASLHYLQYILTAIKFWYKNNKGREN</sequence>
<reference evidence="3" key="2">
    <citation type="submission" date="2022-02" db="EMBL/GenBank/DDBJ databases">
        <authorList>
            <person name="Christensen J.J.E."/>
            <person name="Jensen C.S."/>
            <person name="Nielsen X.C."/>
            <person name="Dargis R."/>
        </authorList>
    </citation>
    <scope>NUCLEOTIDE SEQUENCE</scope>
    <source>
        <strain evidence="3">K13014465</strain>
    </source>
</reference>
<dbReference type="EMBL" id="JAKUYZ010000005">
    <property type="protein sequence ID" value="MCY7220973.1"/>
    <property type="molecule type" value="Genomic_DNA"/>
</dbReference>
<name>A0AAW5WL55_STRCR</name>
<dbReference type="RefSeq" id="WP_268731190.1">
    <property type="nucleotide sequence ID" value="NZ_JAKUYZ010000005.1"/>
</dbReference>
<dbReference type="InterPro" id="IPR005537">
    <property type="entry name" value="RAMP_III_fam"/>
</dbReference>
<dbReference type="GO" id="GO:0051607">
    <property type="term" value="P:defense response to virus"/>
    <property type="evidence" value="ECO:0007669"/>
    <property type="project" value="UniProtKB-KW"/>
</dbReference>
<reference evidence="3" key="1">
    <citation type="journal article" date="2022" name="Med Res Arch">
        <title>Genomic identification of streptococcal strains and relation to clinical characteristics. A substudy to The Partial Oral Treatment of Endocarditis (POET) Trial.</title>
        <authorList>
            <person name="Christensen J."/>
            <person name="Jensen C."/>
            <person name="Dargis R."/>
            <person name="Nielsen X."/>
            <person name="Pries- Heje M."/>
            <person name="Wiingaard C."/>
            <person name="Ihlemann N."/>
            <person name="Gill S."/>
            <person name="Bruun N."/>
            <person name="Elming H."/>
            <person name="Povlsen J."/>
            <person name="Madsen T."/>
            <person name="Jensen K."/>
            <person name="Fuursted K."/>
            <person name="Ostergaard L."/>
            <person name="Christiansen U."/>
            <person name="Rosenvinge F."/>
            <person name="Helweg-Larsen J."/>
            <person name="Fosbol E."/>
            <person name="Kober L."/>
            <person name="Torp-Pedersen C."/>
            <person name="Tonder N."/>
            <person name="Moser C."/>
            <person name="Iversen K."/>
            <person name="Bundgaard H."/>
        </authorList>
    </citation>
    <scope>NUCLEOTIDE SEQUENCE</scope>
    <source>
        <strain evidence="3">K13014465</strain>
    </source>
</reference>
<protein>
    <submittedName>
        <fullName evidence="3">RAMP superfamily CRISPR-associated protein</fullName>
    </submittedName>
</protein>
<dbReference type="Proteomes" id="UP001208029">
    <property type="component" value="Unassembled WGS sequence"/>
</dbReference>